<accession>A0ABV8KTF2</accession>
<keyword evidence="1" id="KW-0472">Membrane</keyword>
<comment type="caution">
    <text evidence="2">The sequence shown here is derived from an EMBL/GenBank/DDBJ whole genome shotgun (WGS) entry which is preliminary data.</text>
</comment>
<feature type="transmembrane region" description="Helical" evidence="1">
    <location>
        <begin position="489"/>
        <end position="506"/>
    </location>
</feature>
<evidence type="ECO:0008006" key="4">
    <source>
        <dbReference type="Google" id="ProtNLM"/>
    </source>
</evidence>
<feature type="transmembrane region" description="Helical" evidence="1">
    <location>
        <begin position="85"/>
        <end position="105"/>
    </location>
</feature>
<keyword evidence="1" id="KW-0812">Transmembrane</keyword>
<sequence>MSVTVGSEPRTSPAAGRPATRSRITGWLPAFVLLVALVVVLVGTGTSWVDIARYVGYLGWSVLLPGTLVYRALRGRPHSLVDDLTMGAVVGLALEIVAYVGFSVADLRTVLPAWPLLVVVPFAAVPRLRRHWLPTGYRPAPPGWSWSVVTIALFLLGYLTVAFLGAHRPVPTDGPQAYFGDEPFTLALAGEAKHHFPLHEPSVAGEPLAYHWFSFAHLAVGSTIGGIDLPVVVFRLALPTLCVLAVVLLATVGWRISGRPWVGVVAAALTYAVGEVAGNSVAHTPLGGITAFVVWASQSVIYGAVITIALLFVVVDRLRDPAEGSPGRGGWWLLALLTFAASGAKSSVLPVLLAGVGVVCLVQVVRRRWARTPWIVAAVLLAGQVFALAVWYRFESQGLVVRPLGIFTQYANLAGDWPWWLRAGVFVAAFGAHLICVFPRLAGIPVLARLRSGDWGVTEWFMLGGLLGGVVLTWSLWHPGWGQYYFLRSAWPFGAILSAMGLVALIDRRRASPRTVAVLAVGVVSGSTALSLVAARFAPGAIATVLFVGLPLTVVAAVLLLAARYGRTRRHRPTLVLAALLLALGAGTPGLVVDAWRYPANSFWTTVIGPRQAEAARWLRAHSGPDDVVATNGHCLSPPPAPCRSQSFWLSGFAERRVLVESWAFATRTVRQGMRTGTDIATVPFWDPDLLATNQAVFVDPSERVVAVLRTRKVRWLVADRRYGRESVALGRFARLRLDNGDVAVYELPD</sequence>
<protein>
    <recommendedName>
        <fullName evidence="4">4-amino-4-deoxy-L-arabinose transferase</fullName>
    </recommendedName>
</protein>
<keyword evidence="1" id="KW-1133">Transmembrane helix</keyword>
<feature type="transmembrane region" description="Helical" evidence="1">
    <location>
        <begin position="236"/>
        <end position="254"/>
    </location>
</feature>
<feature type="transmembrane region" description="Helical" evidence="1">
    <location>
        <begin position="515"/>
        <end position="535"/>
    </location>
</feature>
<dbReference type="EMBL" id="JBHSBN010000024">
    <property type="protein sequence ID" value="MFC4109416.1"/>
    <property type="molecule type" value="Genomic_DNA"/>
</dbReference>
<dbReference type="RefSeq" id="WP_377550741.1">
    <property type="nucleotide sequence ID" value="NZ_JBHSBN010000024.1"/>
</dbReference>
<feature type="transmembrane region" description="Helical" evidence="1">
    <location>
        <begin position="332"/>
        <end position="362"/>
    </location>
</feature>
<feature type="transmembrane region" description="Helical" evidence="1">
    <location>
        <begin position="148"/>
        <end position="166"/>
    </location>
</feature>
<evidence type="ECO:0000313" key="2">
    <source>
        <dbReference type="EMBL" id="MFC4109416.1"/>
    </source>
</evidence>
<keyword evidence="3" id="KW-1185">Reference proteome</keyword>
<name>A0ABV8KTF2_9ACTN</name>
<proteinExistence type="predicted"/>
<feature type="transmembrane region" description="Helical" evidence="1">
    <location>
        <begin position="260"/>
        <end position="277"/>
    </location>
</feature>
<feature type="transmembrane region" description="Helical" evidence="1">
    <location>
        <begin position="419"/>
        <end position="439"/>
    </location>
</feature>
<feature type="transmembrane region" description="Helical" evidence="1">
    <location>
        <begin position="54"/>
        <end position="73"/>
    </location>
</feature>
<organism evidence="2 3">
    <name type="scientific">Micromonospora zhanjiangensis</name>
    <dbReference type="NCBI Taxonomy" id="1522057"/>
    <lineage>
        <taxon>Bacteria</taxon>
        <taxon>Bacillati</taxon>
        <taxon>Actinomycetota</taxon>
        <taxon>Actinomycetes</taxon>
        <taxon>Micromonosporales</taxon>
        <taxon>Micromonosporaceae</taxon>
        <taxon>Micromonospora</taxon>
    </lineage>
</organism>
<evidence type="ECO:0000256" key="1">
    <source>
        <dbReference type="SAM" id="Phobius"/>
    </source>
</evidence>
<evidence type="ECO:0000313" key="3">
    <source>
        <dbReference type="Proteomes" id="UP001595868"/>
    </source>
</evidence>
<feature type="transmembrane region" description="Helical" evidence="1">
    <location>
        <begin position="541"/>
        <end position="563"/>
    </location>
</feature>
<feature type="transmembrane region" description="Helical" evidence="1">
    <location>
        <begin position="289"/>
        <end position="312"/>
    </location>
</feature>
<dbReference type="Proteomes" id="UP001595868">
    <property type="component" value="Unassembled WGS sequence"/>
</dbReference>
<feature type="transmembrane region" description="Helical" evidence="1">
    <location>
        <begin position="374"/>
        <end position="394"/>
    </location>
</feature>
<feature type="transmembrane region" description="Helical" evidence="1">
    <location>
        <begin position="27"/>
        <end position="48"/>
    </location>
</feature>
<feature type="transmembrane region" description="Helical" evidence="1">
    <location>
        <begin position="575"/>
        <end position="596"/>
    </location>
</feature>
<feature type="transmembrane region" description="Helical" evidence="1">
    <location>
        <begin position="460"/>
        <end position="477"/>
    </location>
</feature>
<gene>
    <name evidence="2" type="ORF">ACFOX0_26235</name>
</gene>
<feature type="transmembrane region" description="Helical" evidence="1">
    <location>
        <begin position="111"/>
        <end position="128"/>
    </location>
</feature>
<reference evidence="3" key="1">
    <citation type="journal article" date="2019" name="Int. J. Syst. Evol. Microbiol.">
        <title>The Global Catalogue of Microorganisms (GCM) 10K type strain sequencing project: providing services to taxonomists for standard genome sequencing and annotation.</title>
        <authorList>
            <consortium name="The Broad Institute Genomics Platform"/>
            <consortium name="The Broad Institute Genome Sequencing Center for Infectious Disease"/>
            <person name="Wu L."/>
            <person name="Ma J."/>
        </authorList>
    </citation>
    <scope>NUCLEOTIDE SEQUENCE [LARGE SCALE GENOMIC DNA]</scope>
    <source>
        <strain evidence="3">2902at01</strain>
    </source>
</reference>